<evidence type="ECO:0000256" key="3">
    <source>
        <dbReference type="ARBA" id="ARBA00022679"/>
    </source>
</evidence>
<dbReference type="InterPro" id="IPR020618">
    <property type="entry name" value="Adenyl_kinase_AK6"/>
</dbReference>
<dbReference type="EC" id="2.7.4.3" evidence="7"/>
<dbReference type="Gene3D" id="3.40.50.300">
    <property type="entry name" value="P-loop containing nucleotide triphosphate hydrolases"/>
    <property type="match status" value="1"/>
</dbReference>
<dbReference type="OrthoDB" id="8730at2157"/>
<accession>B8GIA9</accession>
<dbReference type="PANTHER" id="PTHR12595">
    <property type="entry name" value="POS9-ACTIVATING FACTOR FAP7-RELATED"/>
    <property type="match status" value="1"/>
</dbReference>
<evidence type="ECO:0000256" key="7">
    <source>
        <dbReference type="HAMAP-Rule" id="MF_00039"/>
    </source>
</evidence>
<comment type="caution">
    <text evidence="7">Lacks conserved residue(s) required for the propagation of feature annotation.</text>
</comment>
<dbReference type="HAMAP" id="MF_00039">
    <property type="entry name" value="Adenylate_kinase_AK6"/>
    <property type="match status" value="1"/>
</dbReference>
<dbReference type="GO" id="GO:0016887">
    <property type="term" value="F:ATP hydrolysis activity"/>
    <property type="evidence" value="ECO:0007669"/>
    <property type="project" value="InterPro"/>
</dbReference>
<evidence type="ECO:0000313" key="9">
    <source>
        <dbReference type="Proteomes" id="UP000002457"/>
    </source>
</evidence>
<name>B8GIA9_METPE</name>
<dbReference type="Proteomes" id="UP000002457">
    <property type="component" value="Chromosome"/>
</dbReference>
<feature type="binding site" evidence="7">
    <location>
        <position position="13"/>
    </location>
    <ligand>
        <name>ATP</name>
        <dbReference type="ChEBI" id="CHEBI:30616"/>
    </ligand>
</feature>
<comment type="function">
    <text evidence="7">Broad-specificity nucleoside monophosphate (NMP) kinase that catalyzes the reversible transfer of the terminal phosphate group between nucleoside triphosphates and monophosphates. Has also ATPase activity. Involved in the late maturation steps of the 30S ribosomal particles, specifically 16S rRNA maturation. While NMP activity is not required for ribosome maturation, ATPase activity is. Associates transiently with small ribosomal subunit protein uS11. ATP hydrolysis breaks the interaction with uS11. May temporarily remove uS11 from the ribosome to enable a conformational change of the ribosomal RNA that is needed for the final maturation step of the small ribosomal subunit.</text>
</comment>
<feature type="binding site" evidence="7">
    <location>
        <position position="14"/>
    </location>
    <ligand>
        <name>ATP</name>
        <dbReference type="ChEBI" id="CHEBI:30616"/>
    </ligand>
</feature>
<feature type="binding site" evidence="7">
    <location>
        <position position="15"/>
    </location>
    <ligand>
        <name>ATP</name>
        <dbReference type="ChEBI" id="CHEBI:30616"/>
    </ligand>
</feature>
<dbReference type="RefSeq" id="WP_012616779.1">
    <property type="nucleotide sequence ID" value="NC_011832.1"/>
</dbReference>
<dbReference type="SUPFAM" id="SSF52540">
    <property type="entry name" value="P-loop containing nucleoside triphosphate hydrolases"/>
    <property type="match status" value="1"/>
</dbReference>
<dbReference type="HOGENOM" id="CLU_079096_0_1_2"/>
<evidence type="ECO:0000256" key="1">
    <source>
        <dbReference type="ARBA" id="ARBA00022517"/>
    </source>
</evidence>
<feature type="binding site" evidence="7">
    <location>
        <position position="96"/>
    </location>
    <ligand>
        <name>ATP</name>
        <dbReference type="ChEBI" id="CHEBI:30616"/>
    </ligand>
</feature>
<keyword evidence="2 7" id="KW-0698">rRNA processing</keyword>
<evidence type="ECO:0000256" key="4">
    <source>
        <dbReference type="ARBA" id="ARBA00022741"/>
    </source>
</evidence>
<dbReference type="AlphaFoldDB" id="B8GIA9"/>
<keyword evidence="5 7" id="KW-0418">Kinase</keyword>
<comment type="similarity">
    <text evidence="7">Belongs to the adenylate kinase family. AK6 subfamily.</text>
</comment>
<feature type="binding site" evidence="7">
    <location>
        <position position="10"/>
    </location>
    <ligand>
        <name>ATP</name>
        <dbReference type="ChEBI" id="CHEBI:30616"/>
    </ligand>
</feature>
<keyword evidence="4 7" id="KW-0547">Nucleotide-binding</keyword>
<dbReference type="GO" id="GO:0004017">
    <property type="term" value="F:AMP kinase activity"/>
    <property type="evidence" value="ECO:0007669"/>
    <property type="project" value="UniProtKB-UniRule"/>
</dbReference>
<gene>
    <name evidence="8" type="ordered locus">Mpal_0066</name>
</gene>
<comment type="catalytic activity">
    <reaction evidence="7">
        <text>AMP + ATP = 2 ADP</text>
        <dbReference type="Rhea" id="RHEA:12973"/>
        <dbReference type="ChEBI" id="CHEBI:30616"/>
        <dbReference type="ChEBI" id="CHEBI:456215"/>
        <dbReference type="ChEBI" id="CHEBI:456216"/>
        <dbReference type="EC" id="2.7.4.3"/>
    </reaction>
</comment>
<comment type="catalytic activity">
    <reaction evidence="7">
        <text>ATP + H2O = ADP + phosphate + H(+)</text>
        <dbReference type="Rhea" id="RHEA:13065"/>
        <dbReference type="ChEBI" id="CHEBI:15377"/>
        <dbReference type="ChEBI" id="CHEBI:15378"/>
        <dbReference type="ChEBI" id="CHEBI:30616"/>
        <dbReference type="ChEBI" id="CHEBI:43474"/>
        <dbReference type="ChEBI" id="CHEBI:456216"/>
    </reaction>
</comment>
<dbReference type="GO" id="GO:0005524">
    <property type="term" value="F:ATP binding"/>
    <property type="evidence" value="ECO:0007669"/>
    <property type="project" value="UniProtKB-UniRule"/>
</dbReference>
<dbReference type="Pfam" id="PF13238">
    <property type="entry name" value="AAA_18"/>
    <property type="match status" value="1"/>
</dbReference>
<dbReference type="GeneID" id="7272235"/>
<dbReference type="eggNOG" id="arCOG01038">
    <property type="taxonomic scope" value="Archaea"/>
</dbReference>
<dbReference type="KEGG" id="mpl:Mpal_0066"/>
<evidence type="ECO:0000313" key="8">
    <source>
        <dbReference type="EMBL" id="ACL15460.1"/>
    </source>
</evidence>
<dbReference type="GO" id="GO:0006364">
    <property type="term" value="P:rRNA processing"/>
    <property type="evidence" value="ECO:0007669"/>
    <property type="project" value="UniProtKB-KW"/>
</dbReference>
<keyword evidence="9" id="KW-1185">Reference proteome</keyword>
<evidence type="ECO:0000256" key="5">
    <source>
        <dbReference type="ARBA" id="ARBA00022777"/>
    </source>
</evidence>
<keyword evidence="3 7" id="KW-0808">Transferase</keyword>
<organism evidence="8 9">
    <name type="scientific">Methanosphaerula palustris (strain ATCC BAA-1556 / DSM 19958 / E1-9c)</name>
    <dbReference type="NCBI Taxonomy" id="521011"/>
    <lineage>
        <taxon>Archaea</taxon>
        <taxon>Methanobacteriati</taxon>
        <taxon>Methanobacteriota</taxon>
        <taxon>Stenosarchaea group</taxon>
        <taxon>Methanomicrobia</taxon>
        <taxon>Methanomicrobiales</taxon>
        <taxon>Methanoregulaceae</taxon>
        <taxon>Methanosphaerula</taxon>
    </lineage>
</organism>
<dbReference type="GO" id="GO:0042274">
    <property type="term" value="P:ribosomal small subunit biogenesis"/>
    <property type="evidence" value="ECO:0007669"/>
    <property type="project" value="UniProtKB-UniRule"/>
</dbReference>
<comment type="subunit">
    <text evidence="7">Interacts with uS11. Not a structural component of 40S pre-ribosomes, but transiently interacts with them by binding to uS11.</text>
</comment>
<dbReference type="InterPro" id="IPR027417">
    <property type="entry name" value="P-loop_NTPase"/>
</dbReference>
<keyword evidence="6 7" id="KW-0067">ATP-binding</keyword>
<dbReference type="EMBL" id="CP001338">
    <property type="protein sequence ID" value="ACL15460.1"/>
    <property type="molecule type" value="Genomic_DNA"/>
</dbReference>
<proteinExistence type="inferred from homology"/>
<reference evidence="8 9" key="1">
    <citation type="journal article" date="2015" name="Genome Announc.">
        <title>Complete Genome Sequence of Methanosphaerula palustris E1-9CT, a Hydrogenotrophic Methanogen Isolated from a Minerotrophic Fen Peatland.</title>
        <authorList>
            <person name="Cadillo-Quiroz H."/>
            <person name="Browne P."/>
            <person name="Kyrpides N."/>
            <person name="Woyke T."/>
            <person name="Goodwin L."/>
            <person name="Detter C."/>
            <person name="Yavitt J.B."/>
            <person name="Zinder S.H."/>
        </authorList>
    </citation>
    <scope>NUCLEOTIDE SEQUENCE [LARGE SCALE GENOMIC DNA]</scope>
    <source>
        <strain evidence="9">ATCC BAA-1556 / DSM 19958 / E1-9c</strain>
    </source>
</reference>
<protein>
    <recommendedName>
        <fullName evidence="7">Putative adenylate kinase</fullName>
        <shortName evidence="7">AK</shortName>
        <ecNumber evidence="7">2.7.4.3</ecNumber>
    </recommendedName>
    <alternativeName>
        <fullName evidence="7">ATP-AMP transphosphorylase</fullName>
    </alternativeName>
</protein>
<evidence type="ECO:0000256" key="2">
    <source>
        <dbReference type="ARBA" id="ARBA00022552"/>
    </source>
</evidence>
<dbReference type="STRING" id="521011.Mpal_0066"/>
<sequence length="170" mass="18772">MTCGITGTPGTGKSVVSGVLQSRGYQVIRQNDTMEPFLTGRDEERDARIVDADAWADRYTPTAPFIEGHLVHLLAVDRIVVLRCRPDRLSVRLESRGYSAEKIRENCEAEAMDLILSEAYDIHGEENLLEIDTTDRSPEDCADLIEGFVNGTVPPSCGSIDWSTMLGDLL</sequence>
<feature type="binding site" evidence="7">
    <location>
        <position position="12"/>
    </location>
    <ligand>
        <name>ATP</name>
        <dbReference type="ChEBI" id="CHEBI:30616"/>
    </ligand>
</feature>
<evidence type="ECO:0000256" key="6">
    <source>
        <dbReference type="ARBA" id="ARBA00022840"/>
    </source>
</evidence>
<feature type="region of interest" description="LID" evidence="7">
    <location>
        <begin position="95"/>
        <end position="105"/>
    </location>
</feature>
<dbReference type="PANTHER" id="PTHR12595:SF0">
    <property type="entry name" value="ADENYLATE KINASE ISOENZYME 6"/>
    <property type="match status" value="1"/>
</dbReference>
<keyword evidence="1 7" id="KW-0690">Ribosome biogenesis</keyword>